<organism evidence="5 6">
    <name type="scientific">Merismopedia glauca CCAP 1448/3</name>
    <dbReference type="NCBI Taxonomy" id="1296344"/>
    <lineage>
        <taxon>Bacteria</taxon>
        <taxon>Bacillati</taxon>
        <taxon>Cyanobacteriota</taxon>
        <taxon>Cyanophyceae</taxon>
        <taxon>Synechococcales</taxon>
        <taxon>Merismopediaceae</taxon>
        <taxon>Merismopedia</taxon>
    </lineage>
</organism>
<dbReference type="InterPro" id="IPR001242">
    <property type="entry name" value="Condensation_dom"/>
</dbReference>
<dbReference type="Gene3D" id="3.30.300.30">
    <property type="match status" value="1"/>
</dbReference>
<dbReference type="InterPro" id="IPR010071">
    <property type="entry name" value="AA_adenyl_dom"/>
</dbReference>
<dbReference type="SUPFAM" id="SSF47336">
    <property type="entry name" value="ACP-like"/>
    <property type="match status" value="2"/>
</dbReference>
<dbReference type="Pfam" id="PF00668">
    <property type="entry name" value="Condensation"/>
    <property type="match status" value="2"/>
</dbReference>
<dbReference type="FunFam" id="3.40.50.980:FF:000001">
    <property type="entry name" value="Non-ribosomal peptide synthetase"/>
    <property type="match status" value="1"/>
</dbReference>
<dbReference type="Pfam" id="PF00501">
    <property type="entry name" value="AMP-binding"/>
    <property type="match status" value="1"/>
</dbReference>
<dbReference type="InterPro" id="IPR000873">
    <property type="entry name" value="AMP-dep_synth/lig_dom"/>
</dbReference>
<dbReference type="GO" id="GO:0008610">
    <property type="term" value="P:lipid biosynthetic process"/>
    <property type="evidence" value="ECO:0007669"/>
    <property type="project" value="UniProtKB-ARBA"/>
</dbReference>
<dbReference type="PROSITE" id="PS00012">
    <property type="entry name" value="PHOSPHOPANTETHEINE"/>
    <property type="match status" value="2"/>
</dbReference>
<dbReference type="FunFam" id="3.40.50.12780:FF:000012">
    <property type="entry name" value="Non-ribosomal peptide synthetase"/>
    <property type="match status" value="1"/>
</dbReference>
<dbReference type="PANTHER" id="PTHR45527:SF1">
    <property type="entry name" value="FATTY ACID SYNTHASE"/>
    <property type="match status" value="1"/>
</dbReference>
<evidence type="ECO:0000256" key="3">
    <source>
        <dbReference type="ARBA" id="ARBA00022553"/>
    </source>
</evidence>
<dbReference type="PROSITE" id="PS50075">
    <property type="entry name" value="CARRIER"/>
    <property type="match status" value="1"/>
</dbReference>
<evidence type="ECO:0000313" key="6">
    <source>
        <dbReference type="Proteomes" id="UP000238762"/>
    </source>
</evidence>
<sequence length="1646" mass="186397">MSVMSLEVQIFNLVSRITGHQVVDLEPDLFLESDLGLDSIKIVELLNGLIQLIPESEQPEFVKAVPISKLMQIQTLGELTQIADSWVVSQPEKTGSTEALETVKEVTAELNNLEIIDSQYLHLVSYWLTNSNSLFATIRLEGNLNIKVLQASWQDLIERHPLLRSHFIISGATRFQDYRLEVVDNPTLPEIPVTELRHIDRSTQTKVIHEVLQRFLNWEWKLTEFPLHKFFLIRLEDSVYQLVLANEHLISDGLGNHIILRELMEIYRAKETGDEPNLPPATTVEEYLKVVKGMNNWKDSEAGSASVKETYFWNPTGNTLASIRPQYANLPYCLGKELTAKLISQTSIWRLPLNSLLLAAFLKTVAQFDQDSTSFILQVPTSGRVYPGIDASDIVSSFAQNLGLSFPTSIVDEPWEILLKQVHQEVQTGLLNHDDKVQSHQMAIAFKNSIPLQDGAIPEHILPMFQSAAKSNLYVPFTGHTQIKTQYGSLKVTDYRAGGINAAGTIDILQEIFDDNLHLFASYDGGFFPKSLIERLMGEYINQLEELANLKPSLVADKPQLFLDTQIDSQIKIILQQAVREIAHISITDADLDLDLEADMGMDSLEMVRLVAQLENQLGKVNRQRLLACRSLREMGMVLGETRGHGEVEDSRDVAMLRLGDGRETELLPLGDKIAEIPYLEIIQQVDRTPDAIAILDGETQVTYRELHRLSNQVARYLTSQGVKPGKLVGVMLDRSPLLWVGILGILKAGGAYVPLDPAYPPQRLQYMLQHAEIEVLLTESGLNEQINRILMPDLPLQTLMFLDSKDVASLRLHTPDITSLRLVNREMWCRESDADLEYVNHPDDLMTVLYTSGSTGQPKGVMLNHRGYHNRLKWMQKAFNLSVGDRVAQKTSCCFDISVWEIFWGLMVGATVCPVKREIVTNPWDLAAWMKKMQISVMHFVPSLFGEFIQAMERENQAFPHLRWLIFSGEALPVAFIARWMEIYGDKVGLANLYGPTEASIDVTAHIIKELGEFSIPIGKAIDNVDILILDDRMQPVSPGELGELWIGGIQLAQGYLKDPVKTAAAFHPNPFPHIIGKHLYRTGDLAKELPDGSIEYHGRIDSQVKIRGFRVELGEVESVLSNHPEIREAAVIVVDYDSGHKRLIAGLAGNEVESKQLRQYLQQYLPDYMIPHRFVWLASLPKNHNGKLDRKALRSTIDGNPEAAPTPEYLPLGSAQRWLINYFEPPYQWCGYTRFRYCDRLDSTVFTQAFNLLVERHSALRTKFLLNKGQWQQQVVNLTESVTVQFYDGTSLDSKQLELEITNLIQETSKNLQINRFPLIKALAIQVEPASWEIVFIAHHLIADMVSGGILFSDFWQAYRELLINPNFIFPNSPPASYSDYVNLMQQAEDRGELAQDLEYWRSQFPSPEFAFHVPLDGVEGANIQASTAKQRFILPKPASEQLLKGAKQHYRTSLYPLLLAPLYQLMATWSQQPWVVISHRMHGRNPKQTDDFMGTVGNFAVNFPVGIEVNQNWENVVQQIHQKLEEVPANGTTFDWIGDRLPSYIYPDCHLTPVRVNYLGNRALPSSDLFQFAESDLDSRFSLPEQKRTTLLEFFLSVVDGELQLEIEYSRNFHAEATISDLGTQYLDLISKMLSCINQPALT</sequence>
<gene>
    <name evidence="5" type="ORF">C7B64_06070</name>
</gene>
<dbReference type="NCBIfam" id="TIGR01733">
    <property type="entry name" value="AA-adenyl-dom"/>
    <property type="match status" value="1"/>
</dbReference>
<dbReference type="SUPFAM" id="SSF56801">
    <property type="entry name" value="Acetyl-CoA synthetase-like"/>
    <property type="match status" value="1"/>
</dbReference>
<dbReference type="GO" id="GO:0005737">
    <property type="term" value="C:cytoplasm"/>
    <property type="evidence" value="ECO:0007669"/>
    <property type="project" value="TreeGrafter"/>
</dbReference>
<dbReference type="GO" id="GO:0003824">
    <property type="term" value="F:catalytic activity"/>
    <property type="evidence" value="ECO:0007669"/>
    <property type="project" value="InterPro"/>
</dbReference>
<dbReference type="SUPFAM" id="SSF52777">
    <property type="entry name" value="CoA-dependent acyltransferases"/>
    <property type="match status" value="4"/>
</dbReference>
<dbReference type="Pfam" id="PF00550">
    <property type="entry name" value="PP-binding"/>
    <property type="match status" value="1"/>
</dbReference>
<dbReference type="Gene3D" id="2.30.38.10">
    <property type="entry name" value="Luciferase, Domain 3"/>
    <property type="match status" value="1"/>
</dbReference>
<keyword evidence="2" id="KW-0596">Phosphopantetheine</keyword>
<dbReference type="Proteomes" id="UP000238762">
    <property type="component" value="Unassembled WGS sequence"/>
</dbReference>
<dbReference type="InterPro" id="IPR023213">
    <property type="entry name" value="CAT-like_dom_sf"/>
</dbReference>
<dbReference type="EMBL" id="PVWJ01000021">
    <property type="protein sequence ID" value="PSB03929.1"/>
    <property type="molecule type" value="Genomic_DNA"/>
</dbReference>
<name>A0A2T1C6Q3_9CYAN</name>
<dbReference type="InterPro" id="IPR036736">
    <property type="entry name" value="ACP-like_sf"/>
</dbReference>
<dbReference type="InterPro" id="IPR009081">
    <property type="entry name" value="PP-bd_ACP"/>
</dbReference>
<accession>A0A2T1C6Q3</accession>
<dbReference type="Gene3D" id="3.30.559.30">
    <property type="entry name" value="Nonribosomal peptide synthetase, condensation domain"/>
    <property type="match status" value="2"/>
</dbReference>
<dbReference type="Pfam" id="PF13193">
    <property type="entry name" value="AMP-binding_C"/>
    <property type="match status" value="1"/>
</dbReference>
<reference evidence="5 6" key="2">
    <citation type="submission" date="2018-03" db="EMBL/GenBank/DDBJ databases">
        <title>The ancient ancestry and fast evolution of plastids.</title>
        <authorList>
            <person name="Moore K.R."/>
            <person name="Magnabosco C."/>
            <person name="Momper L."/>
            <person name="Gold D.A."/>
            <person name="Bosak T."/>
            <person name="Fournier G.P."/>
        </authorList>
    </citation>
    <scope>NUCLEOTIDE SEQUENCE [LARGE SCALE GENOMIC DNA]</scope>
    <source>
        <strain evidence="5 6">CCAP 1448/3</strain>
    </source>
</reference>
<dbReference type="Gene3D" id="3.40.50.980">
    <property type="match status" value="2"/>
</dbReference>
<dbReference type="PROSITE" id="PS00455">
    <property type="entry name" value="AMP_BINDING"/>
    <property type="match status" value="1"/>
</dbReference>
<proteinExistence type="predicted"/>
<reference evidence="5 6" key="1">
    <citation type="submission" date="2018-02" db="EMBL/GenBank/DDBJ databases">
        <authorList>
            <person name="Cohen D.B."/>
            <person name="Kent A.D."/>
        </authorList>
    </citation>
    <scope>NUCLEOTIDE SEQUENCE [LARGE SCALE GENOMIC DNA]</scope>
    <source>
        <strain evidence="5 6">CCAP 1448/3</strain>
    </source>
</reference>
<evidence type="ECO:0000256" key="2">
    <source>
        <dbReference type="ARBA" id="ARBA00022450"/>
    </source>
</evidence>
<dbReference type="GO" id="GO:0031177">
    <property type="term" value="F:phosphopantetheine binding"/>
    <property type="evidence" value="ECO:0007669"/>
    <property type="project" value="TreeGrafter"/>
</dbReference>
<dbReference type="InterPro" id="IPR020845">
    <property type="entry name" value="AMP-binding_CS"/>
</dbReference>
<comment type="caution">
    <text evidence="5">The sequence shown here is derived from an EMBL/GenBank/DDBJ whole genome shotgun (WGS) entry which is preliminary data.</text>
</comment>
<protein>
    <submittedName>
        <fullName evidence="5">Non-ribosomal peptide synthetase</fullName>
    </submittedName>
</protein>
<dbReference type="PANTHER" id="PTHR45527">
    <property type="entry name" value="NONRIBOSOMAL PEPTIDE SYNTHETASE"/>
    <property type="match status" value="1"/>
</dbReference>
<comment type="cofactor">
    <cofactor evidence="1">
        <name>pantetheine 4'-phosphate</name>
        <dbReference type="ChEBI" id="CHEBI:47942"/>
    </cofactor>
</comment>
<keyword evidence="3" id="KW-0597">Phosphoprotein</keyword>
<evidence type="ECO:0000256" key="1">
    <source>
        <dbReference type="ARBA" id="ARBA00001957"/>
    </source>
</evidence>
<dbReference type="InterPro" id="IPR045851">
    <property type="entry name" value="AMP-bd_C_sf"/>
</dbReference>
<dbReference type="GO" id="GO:0044550">
    <property type="term" value="P:secondary metabolite biosynthetic process"/>
    <property type="evidence" value="ECO:0007669"/>
    <property type="project" value="TreeGrafter"/>
</dbReference>
<evidence type="ECO:0000259" key="4">
    <source>
        <dbReference type="PROSITE" id="PS50075"/>
    </source>
</evidence>
<dbReference type="GO" id="GO:0043041">
    <property type="term" value="P:amino acid activation for nonribosomal peptide biosynthetic process"/>
    <property type="evidence" value="ECO:0007669"/>
    <property type="project" value="TreeGrafter"/>
</dbReference>
<keyword evidence="6" id="KW-1185">Reference proteome</keyword>
<evidence type="ECO:0000313" key="5">
    <source>
        <dbReference type="EMBL" id="PSB03929.1"/>
    </source>
</evidence>
<dbReference type="Gene3D" id="3.30.559.10">
    <property type="entry name" value="Chloramphenicol acetyltransferase-like domain"/>
    <property type="match status" value="2"/>
</dbReference>
<feature type="domain" description="Carrier" evidence="4">
    <location>
        <begin position="1"/>
        <end position="87"/>
    </location>
</feature>
<dbReference type="InterPro" id="IPR025110">
    <property type="entry name" value="AMP-bd_C"/>
</dbReference>
<dbReference type="OrthoDB" id="9778383at2"/>
<dbReference type="InterPro" id="IPR006162">
    <property type="entry name" value="Ppantetheine_attach_site"/>
</dbReference>
<dbReference type="CDD" id="cd05930">
    <property type="entry name" value="A_NRPS"/>
    <property type="match status" value="1"/>
</dbReference>
<dbReference type="Gene3D" id="1.10.1200.10">
    <property type="entry name" value="ACP-like"/>
    <property type="match status" value="2"/>
</dbReference>